<evidence type="ECO:0000313" key="2">
    <source>
        <dbReference type="EMBL" id="GGZ98878.1"/>
    </source>
</evidence>
<feature type="transmembrane region" description="Helical" evidence="1">
    <location>
        <begin position="60"/>
        <end position="80"/>
    </location>
</feature>
<proteinExistence type="predicted"/>
<name>A0A918VGA7_9SPHN</name>
<keyword evidence="1" id="KW-1133">Transmembrane helix</keyword>
<reference evidence="2" key="2">
    <citation type="submission" date="2020-09" db="EMBL/GenBank/DDBJ databases">
        <authorList>
            <person name="Sun Q."/>
            <person name="Kim S."/>
        </authorList>
    </citation>
    <scope>NUCLEOTIDE SEQUENCE</scope>
    <source>
        <strain evidence="2">KCTC 32422</strain>
    </source>
</reference>
<organism evidence="2 3">
    <name type="scientific">Novosphingobium arvoryzae</name>
    <dbReference type="NCBI Taxonomy" id="1256514"/>
    <lineage>
        <taxon>Bacteria</taxon>
        <taxon>Pseudomonadati</taxon>
        <taxon>Pseudomonadota</taxon>
        <taxon>Alphaproteobacteria</taxon>
        <taxon>Sphingomonadales</taxon>
        <taxon>Sphingomonadaceae</taxon>
        <taxon>Novosphingobium</taxon>
    </lineage>
</organism>
<evidence type="ECO:0000313" key="3">
    <source>
        <dbReference type="Proteomes" id="UP000634139"/>
    </source>
</evidence>
<keyword evidence="3" id="KW-1185">Reference proteome</keyword>
<dbReference type="Proteomes" id="UP000634139">
    <property type="component" value="Unassembled WGS sequence"/>
</dbReference>
<sequence length="129" mass="13875">MPDGSNQASEGQPGLVPAALFGLCPQCGARTLFAGLARFAPRCRVCGLDYGQFNVGDGPAAFLTLLIGALTLVLALWLEFSWHPPVWVHALVWIPFVAGTTLWGLRVAKAALLITEFRRDAGEGRLKDQ</sequence>
<accession>A0A918VGA7</accession>
<dbReference type="InterPro" id="IPR009325">
    <property type="entry name" value="DUF983"/>
</dbReference>
<dbReference type="AlphaFoldDB" id="A0A918VGA7"/>
<feature type="transmembrane region" description="Helical" evidence="1">
    <location>
        <begin position="86"/>
        <end position="105"/>
    </location>
</feature>
<keyword evidence="1" id="KW-0812">Transmembrane</keyword>
<protein>
    <submittedName>
        <fullName evidence="2">Membrane protein</fullName>
    </submittedName>
</protein>
<dbReference type="EMBL" id="BMZD01000004">
    <property type="protein sequence ID" value="GGZ98878.1"/>
    <property type="molecule type" value="Genomic_DNA"/>
</dbReference>
<gene>
    <name evidence="2" type="ORF">GCM10011617_19100</name>
</gene>
<dbReference type="RefSeq" id="WP_189540871.1">
    <property type="nucleotide sequence ID" value="NZ_BMZD01000004.1"/>
</dbReference>
<dbReference type="Pfam" id="PF06170">
    <property type="entry name" value="DUF983"/>
    <property type="match status" value="1"/>
</dbReference>
<comment type="caution">
    <text evidence="2">The sequence shown here is derived from an EMBL/GenBank/DDBJ whole genome shotgun (WGS) entry which is preliminary data.</text>
</comment>
<reference evidence="2" key="1">
    <citation type="journal article" date="2014" name="Int. J. Syst. Evol. Microbiol.">
        <title>Complete genome sequence of Corynebacterium casei LMG S-19264T (=DSM 44701T), isolated from a smear-ripened cheese.</title>
        <authorList>
            <consortium name="US DOE Joint Genome Institute (JGI-PGF)"/>
            <person name="Walter F."/>
            <person name="Albersmeier A."/>
            <person name="Kalinowski J."/>
            <person name="Ruckert C."/>
        </authorList>
    </citation>
    <scope>NUCLEOTIDE SEQUENCE</scope>
    <source>
        <strain evidence="2">KCTC 32422</strain>
    </source>
</reference>
<evidence type="ECO:0000256" key="1">
    <source>
        <dbReference type="SAM" id="Phobius"/>
    </source>
</evidence>
<keyword evidence="1" id="KW-0472">Membrane</keyword>